<accession>A0A8J7GKK1</accession>
<organism evidence="2 3">
    <name type="scientific">Longispora fulva</name>
    <dbReference type="NCBI Taxonomy" id="619741"/>
    <lineage>
        <taxon>Bacteria</taxon>
        <taxon>Bacillati</taxon>
        <taxon>Actinomycetota</taxon>
        <taxon>Actinomycetes</taxon>
        <taxon>Micromonosporales</taxon>
        <taxon>Micromonosporaceae</taxon>
        <taxon>Longispora</taxon>
    </lineage>
</organism>
<feature type="region of interest" description="Disordered" evidence="1">
    <location>
        <begin position="97"/>
        <end position="123"/>
    </location>
</feature>
<dbReference type="Proteomes" id="UP000622552">
    <property type="component" value="Unassembled WGS sequence"/>
</dbReference>
<evidence type="ECO:0000313" key="3">
    <source>
        <dbReference type="Proteomes" id="UP000622552"/>
    </source>
</evidence>
<comment type="caution">
    <text evidence="2">The sequence shown here is derived from an EMBL/GenBank/DDBJ whole genome shotgun (WGS) entry which is preliminary data.</text>
</comment>
<sequence>MAQVEFSPDELDGFAAVLDGLDASLDALSRYADVTCRAVDDMGDLREPLDGLAQAHAQVLRDSQSGLGRTAHLLGQAAREYRARDVDAATSLDRLRGSSSAPGYAATGGTGPGGADVPPLPIPEFHRHERLAGTEERLAEYTDLWHRLTTDNLRALVTGPLTGRVERLSWLAAAYATLGTGTAAVLDEIGAGIPTWRTPAGAEFDGHLRHWRAGLSGVAELDHAVATELTRVSATWARCTERVLDLADELLDGPLPRLRALVYPDRSLKIWLVPAQTQEIYSELRRGLALLADIGTDLAKVERAGTAMADQLGQWRGACESLLPSAGRRA</sequence>
<reference evidence="2" key="1">
    <citation type="submission" date="2020-11" db="EMBL/GenBank/DDBJ databases">
        <title>Sequencing the genomes of 1000 actinobacteria strains.</title>
        <authorList>
            <person name="Klenk H.-P."/>
        </authorList>
    </citation>
    <scope>NUCLEOTIDE SEQUENCE</scope>
    <source>
        <strain evidence="2">DSM 45356</strain>
    </source>
</reference>
<evidence type="ECO:0000256" key="1">
    <source>
        <dbReference type="SAM" id="MobiDB-lite"/>
    </source>
</evidence>
<gene>
    <name evidence="2" type="ORF">IW245_005554</name>
</gene>
<protein>
    <submittedName>
        <fullName evidence="2">Uncharacterized protein</fullName>
    </submittedName>
</protein>
<dbReference type="RefSeq" id="WP_197006028.1">
    <property type="nucleotide sequence ID" value="NZ_BONS01000012.1"/>
</dbReference>
<keyword evidence="3" id="KW-1185">Reference proteome</keyword>
<name>A0A8J7GKK1_9ACTN</name>
<dbReference type="EMBL" id="JADOUF010000001">
    <property type="protein sequence ID" value="MBG6139360.1"/>
    <property type="molecule type" value="Genomic_DNA"/>
</dbReference>
<dbReference type="AlphaFoldDB" id="A0A8J7GKK1"/>
<evidence type="ECO:0000313" key="2">
    <source>
        <dbReference type="EMBL" id="MBG6139360.1"/>
    </source>
</evidence>
<proteinExistence type="predicted"/>